<dbReference type="AlphaFoldDB" id="A0AA39FVK6"/>
<evidence type="ECO:0000313" key="2">
    <source>
        <dbReference type="EMBL" id="KAK0176458.1"/>
    </source>
</evidence>
<dbReference type="EMBL" id="JAQQBS010000001">
    <property type="protein sequence ID" value="KAK0176458.1"/>
    <property type="molecule type" value="Genomic_DNA"/>
</dbReference>
<organism evidence="2 3">
    <name type="scientific">Microctonus aethiopoides</name>
    <dbReference type="NCBI Taxonomy" id="144406"/>
    <lineage>
        <taxon>Eukaryota</taxon>
        <taxon>Metazoa</taxon>
        <taxon>Ecdysozoa</taxon>
        <taxon>Arthropoda</taxon>
        <taxon>Hexapoda</taxon>
        <taxon>Insecta</taxon>
        <taxon>Pterygota</taxon>
        <taxon>Neoptera</taxon>
        <taxon>Endopterygota</taxon>
        <taxon>Hymenoptera</taxon>
        <taxon>Apocrita</taxon>
        <taxon>Ichneumonoidea</taxon>
        <taxon>Braconidae</taxon>
        <taxon>Euphorinae</taxon>
        <taxon>Microctonus</taxon>
    </lineage>
</organism>
<comment type="caution">
    <text evidence="2">The sequence shown here is derived from an EMBL/GenBank/DDBJ whole genome shotgun (WGS) entry which is preliminary data.</text>
</comment>
<evidence type="ECO:0000313" key="3">
    <source>
        <dbReference type="Proteomes" id="UP001168990"/>
    </source>
</evidence>
<keyword evidence="3" id="KW-1185">Reference proteome</keyword>
<feature type="chain" id="PRO_5041293939" evidence="1">
    <location>
        <begin position="19"/>
        <end position="200"/>
    </location>
</feature>
<dbReference type="Proteomes" id="UP001168990">
    <property type="component" value="Unassembled WGS sequence"/>
</dbReference>
<protein>
    <submittedName>
        <fullName evidence="2">Uncharacterized protein</fullName>
    </submittedName>
</protein>
<evidence type="ECO:0000256" key="1">
    <source>
        <dbReference type="SAM" id="SignalP"/>
    </source>
</evidence>
<sequence length="200" mass="22660">MQVLISVILFLWVENKIAFGFSEFSIIKPINPNDDELYRVPIISEIQDTSMILTSKNSIHTDDKMQYFSNKPPLLRKTNGLDVIAIAIADKNTTKLKVLDDASFESFTRPSNTPKIDDQVNETVTENPTEQIANTLLNVVLNSSNVLSNIPNNTAPDKIKAKNPASIKIVKGVQSWFIRTKLKIKNFFIRIMAYLHSFFD</sequence>
<reference evidence="2" key="1">
    <citation type="journal article" date="2023" name="bioRxiv">
        <title>Scaffold-level genome assemblies of two parasitoid biocontrol wasps reveal the parthenogenesis mechanism and an associated novel virus.</title>
        <authorList>
            <person name="Inwood S."/>
            <person name="Skelly J."/>
            <person name="Guhlin J."/>
            <person name="Harrop T."/>
            <person name="Goldson S."/>
            <person name="Dearden P."/>
        </authorList>
    </citation>
    <scope>NUCLEOTIDE SEQUENCE</scope>
    <source>
        <strain evidence="2">Irish</strain>
        <tissue evidence="2">Whole body</tissue>
    </source>
</reference>
<reference evidence="2" key="2">
    <citation type="submission" date="2023-03" db="EMBL/GenBank/DDBJ databases">
        <authorList>
            <person name="Inwood S.N."/>
            <person name="Skelly J.G."/>
            <person name="Guhlin J."/>
            <person name="Harrop T.W.R."/>
            <person name="Goldson S.G."/>
            <person name="Dearden P.K."/>
        </authorList>
    </citation>
    <scope>NUCLEOTIDE SEQUENCE</scope>
    <source>
        <strain evidence="2">Irish</strain>
        <tissue evidence="2">Whole body</tissue>
    </source>
</reference>
<proteinExistence type="predicted"/>
<accession>A0AA39FVK6</accession>
<feature type="signal peptide" evidence="1">
    <location>
        <begin position="1"/>
        <end position="18"/>
    </location>
</feature>
<keyword evidence="1" id="KW-0732">Signal</keyword>
<name>A0AA39FVK6_9HYME</name>
<gene>
    <name evidence="2" type="ORF">PV328_000590</name>
</gene>